<dbReference type="RefSeq" id="XP_043038725.1">
    <property type="nucleotide sequence ID" value="XM_043189575.1"/>
</dbReference>
<feature type="compositionally biased region" description="Acidic residues" evidence="1">
    <location>
        <begin position="96"/>
        <end position="107"/>
    </location>
</feature>
<reference evidence="2" key="1">
    <citation type="submission" date="2020-11" db="EMBL/GenBank/DDBJ databases">
        <title>Adaptations for nitrogen fixation in a non-lichenized fungal sporocarp promotes dispersal by wood-feeding termites.</title>
        <authorList>
            <consortium name="DOE Joint Genome Institute"/>
            <person name="Koch R.A."/>
            <person name="Yoon G."/>
            <person name="Arayal U."/>
            <person name="Lail K."/>
            <person name="Amirebrahimi M."/>
            <person name="Labutti K."/>
            <person name="Lipzen A."/>
            <person name="Riley R."/>
            <person name="Barry K."/>
            <person name="Henrissat B."/>
            <person name="Grigoriev I.V."/>
            <person name="Herr J.R."/>
            <person name="Aime M.C."/>
        </authorList>
    </citation>
    <scope>NUCLEOTIDE SEQUENCE</scope>
    <source>
        <strain evidence="2">MCA 3950</strain>
    </source>
</reference>
<evidence type="ECO:0000313" key="3">
    <source>
        <dbReference type="Proteomes" id="UP000812287"/>
    </source>
</evidence>
<organism evidence="2 3">
    <name type="scientific">Guyanagaster necrorhizus</name>
    <dbReference type="NCBI Taxonomy" id="856835"/>
    <lineage>
        <taxon>Eukaryota</taxon>
        <taxon>Fungi</taxon>
        <taxon>Dikarya</taxon>
        <taxon>Basidiomycota</taxon>
        <taxon>Agaricomycotina</taxon>
        <taxon>Agaricomycetes</taxon>
        <taxon>Agaricomycetidae</taxon>
        <taxon>Agaricales</taxon>
        <taxon>Marasmiineae</taxon>
        <taxon>Physalacriaceae</taxon>
        <taxon>Guyanagaster</taxon>
    </lineage>
</organism>
<feature type="compositionally biased region" description="Basic and acidic residues" evidence="1">
    <location>
        <begin position="66"/>
        <end position="89"/>
    </location>
</feature>
<dbReference type="EMBL" id="MU250537">
    <property type="protein sequence ID" value="KAG7445225.1"/>
    <property type="molecule type" value="Genomic_DNA"/>
</dbReference>
<accession>A0A9P7VR81</accession>
<feature type="region of interest" description="Disordered" evidence="1">
    <location>
        <begin position="159"/>
        <end position="195"/>
    </location>
</feature>
<keyword evidence="3" id="KW-1185">Reference proteome</keyword>
<protein>
    <submittedName>
        <fullName evidence="2">Uncharacterized protein</fullName>
    </submittedName>
</protein>
<dbReference type="AlphaFoldDB" id="A0A9P7VR81"/>
<evidence type="ECO:0000313" key="2">
    <source>
        <dbReference type="EMBL" id="KAG7445225.1"/>
    </source>
</evidence>
<feature type="compositionally biased region" description="Basic and acidic residues" evidence="1">
    <location>
        <begin position="185"/>
        <end position="195"/>
    </location>
</feature>
<comment type="caution">
    <text evidence="2">The sequence shown here is derived from an EMBL/GenBank/DDBJ whole genome shotgun (WGS) entry which is preliminary data.</text>
</comment>
<evidence type="ECO:0000256" key="1">
    <source>
        <dbReference type="SAM" id="MobiDB-lite"/>
    </source>
</evidence>
<dbReference type="Proteomes" id="UP000812287">
    <property type="component" value="Unassembled WGS sequence"/>
</dbReference>
<name>A0A9P7VR81_9AGAR</name>
<dbReference type="GeneID" id="66111872"/>
<dbReference type="OrthoDB" id="3269227at2759"/>
<sequence length="195" mass="20724">MFGLIRRISQSVIPRPDRPWDDDATSNAPKTGRKRRFSTTEDLDDDPTNNKKIRGDSPATPVETPLIEKEVKAVTKGVKEVDLGDKEAAPENIPLPEEEPGELDEGASTDSIASTPPAEESDAAPEDLSAVADDTPVGDDKVAEKAIEIVKVAAEKMKANVPGDDVKAGTVAGEKTAVDTSSSRDIPELPRQADA</sequence>
<gene>
    <name evidence="2" type="ORF">BT62DRAFT_981197</name>
</gene>
<proteinExistence type="predicted"/>
<feature type="region of interest" description="Disordered" evidence="1">
    <location>
        <begin position="1"/>
        <end position="139"/>
    </location>
</feature>